<protein>
    <submittedName>
        <fullName evidence="5">Glycosyl hydrolase family 65 protein</fullName>
    </submittedName>
</protein>
<feature type="chain" id="PRO_5045614190" evidence="1">
    <location>
        <begin position="25"/>
        <end position="749"/>
    </location>
</feature>
<dbReference type="Gene3D" id="2.70.98.40">
    <property type="entry name" value="Glycoside hydrolase, family 65, N-terminal domain"/>
    <property type="match status" value="1"/>
</dbReference>
<feature type="signal peptide" evidence="1">
    <location>
        <begin position="1"/>
        <end position="24"/>
    </location>
</feature>
<reference evidence="6" key="1">
    <citation type="journal article" date="2019" name="Int. J. Syst. Evol. Microbiol.">
        <title>The Global Catalogue of Microorganisms (GCM) 10K type strain sequencing project: providing services to taxonomists for standard genome sequencing and annotation.</title>
        <authorList>
            <consortium name="The Broad Institute Genomics Platform"/>
            <consortium name="The Broad Institute Genome Sequencing Center for Infectious Disease"/>
            <person name="Wu L."/>
            <person name="Ma J."/>
        </authorList>
    </citation>
    <scope>NUCLEOTIDE SEQUENCE [LARGE SCALE GENOMIC DNA]</scope>
    <source>
        <strain evidence="6">CGMCC 1.13587</strain>
    </source>
</reference>
<evidence type="ECO:0000259" key="2">
    <source>
        <dbReference type="Pfam" id="PF03632"/>
    </source>
</evidence>
<evidence type="ECO:0000313" key="6">
    <source>
        <dbReference type="Proteomes" id="UP001596111"/>
    </source>
</evidence>
<name>A0ABW0SY63_9GAMM</name>
<evidence type="ECO:0000259" key="4">
    <source>
        <dbReference type="Pfam" id="PF03636"/>
    </source>
</evidence>
<evidence type="ECO:0000259" key="3">
    <source>
        <dbReference type="Pfam" id="PF03633"/>
    </source>
</evidence>
<dbReference type="Gene3D" id="1.50.10.10">
    <property type="match status" value="1"/>
</dbReference>
<dbReference type="Proteomes" id="UP001596111">
    <property type="component" value="Unassembled WGS sequence"/>
</dbReference>
<keyword evidence="5" id="KW-0378">Hydrolase</keyword>
<keyword evidence="1" id="KW-0732">Signal</keyword>
<dbReference type="SUPFAM" id="SSF74650">
    <property type="entry name" value="Galactose mutarotase-like"/>
    <property type="match status" value="1"/>
</dbReference>
<feature type="domain" description="Glycoside hydrolase family 65 central catalytic" evidence="2">
    <location>
        <begin position="376"/>
        <end position="587"/>
    </location>
</feature>
<organism evidence="5 6">
    <name type="scientific">Rhodanobacter terrae</name>
    <dbReference type="NCBI Taxonomy" id="418647"/>
    <lineage>
        <taxon>Bacteria</taxon>
        <taxon>Pseudomonadati</taxon>
        <taxon>Pseudomonadota</taxon>
        <taxon>Gammaproteobacteria</taxon>
        <taxon>Lysobacterales</taxon>
        <taxon>Rhodanobacteraceae</taxon>
        <taxon>Rhodanobacter</taxon>
    </lineage>
</organism>
<feature type="domain" description="Glycoside hydrolase family 65 N-terminal" evidence="4">
    <location>
        <begin position="48"/>
        <end position="298"/>
    </location>
</feature>
<accession>A0ABW0SY63</accession>
<keyword evidence="6" id="KW-1185">Reference proteome</keyword>
<dbReference type="InterPro" id="IPR005194">
    <property type="entry name" value="Glyco_hydro_65_C"/>
</dbReference>
<proteinExistence type="predicted"/>
<gene>
    <name evidence="5" type="ORF">ACFPPB_12590</name>
</gene>
<comment type="caution">
    <text evidence="5">The sequence shown here is derived from an EMBL/GenBank/DDBJ whole genome shotgun (WGS) entry which is preliminary data.</text>
</comment>
<dbReference type="InterPro" id="IPR005196">
    <property type="entry name" value="Glyco_hydro_65_N"/>
</dbReference>
<dbReference type="SUPFAM" id="SSF48208">
    <property type="entry name" value="Six-hairpin glycosidases"/>
    <property type="match status" value="1"/>
</dbReference>
<dbReference type="InterPro" id="IPR012341">
    <property type="entry name" value="6hp_glycosidase-like_sf"/>
</dbReference>
<dbReference type="GO" id="GO:0016787">
    <property type="term" value="F:hydrolase activity"/>
    <property type="evidence" value="ECO:0007669"/>
    <property type="project" value="UniProtKB-KW"/>
</dbReference>
<dbReference type="InterPro" id="IPR011013">
    <property type="entry name" value="Gal_mutarotase_sf_dom"/>
</dbReference>
<feature type="domain" description="Glycoside hydrolase family 65 C-terminal" evidence="3">
    <location>
        <begin position="707"/>
        <end position="736"/>
    </location>
</feature>
<dbReference type="InterPro" id="IPR005195">
    <property type="entry name" value="Glyco_hydro_65_M"/>
</dbReference>
<dbReference type="EMBL" id="JBHSNG010000012">
    <property type="protein sequence ID" value="MFC5581952.1"/>
    <property type="molecule type" value="Genomic_DNA"/>
</dbReference>
<dbReference type="InterPro" id="IPR008928">
    <property type="entry name" value="6-hairpin_glycosidase_sf"/>
</dbReference>
<dbReference type="Gene3D" id="2.60.420.10">
    <property type="entry name" value="Maltose phosphorylase, domain 3"/>
    <property type="match status" value="1"/>
</dbReference>
<evidence type="ECO:0000313" key="5">
    <source>
        <dbReference type="EMBL" id="MFC5581952.1"/>
    </source>
</evidence>
<dbReference type="Pfam" id="PF03632">
    <property type="entry name" value="Glyco_hydro_65m"/>
    <property type="match status" value="1"/>
</dbReference>
<dbReference type="Pfam" id="PF03636">
    <property type="entry name" value="Glyco_hydro_65N"/>
    <property type="match status" value="1"/>
</dbReference>
<dbReference type="PANTHER" id="PTHR11051:SF8">
    <property type="entry name" value="PROTEIN-GLUCOSYLGALACTOSYLHYDROXYLYSINE GLUCOSIDASE"/>
    <property type="match status" value="1"/>
</dbReference>
<dbReference type="RefSeq" id="WP_377327605.1">
    <property type="nucleotide sequence ID" value="NZ_JBHSNG010000012.1"/>
</dbReference>
<dbReference type="Pfam" id="PF03633">
    <property type="entry name" value="Glyco_hydro_65C"/>
    <property type="match status" value="1"/>
</dbReference>
<evidence type="ECO:0000256" key="1">
    <source>
        <dbReference type="SAM" id="SignalP"/>
    </source>
</evidence>
<sequence length="749" mass="82737">MSPRHHLLPGIALALLLASTGTRAAATDPSFLLTGTAENFGTYFPSYLANGYFSTMTSVRGTEGNRAYMVAFMDYKPGDIARPAAIPGWSEIDYNPGGGWLNSTRLGANIFTGYKQTLDMHDGTLSTRYRFEYANKATDVEVTTFVSQASPHLAATRLTITPQFDGSVQLTFPIRLWSEHQPRFPIASMSGDEMIAAVIASGQTLDNKPVPTPDRAAVWYPGYTRVAASDGDAKELTLWLDGQAEHGLTMAEAAAIGLPPGLVVEDAKLEKSLYKLSLNLVVKVQKGKTYTFTKYIAASRQDWGGKASDDVALATAARRKGFDRLLAEHRAAWHGLWKSDIVVDGDPQVQRAVHSDLYYLLSNSTVDTAWPMGACALTPGYAGHAFWDSDSWVFPALLLLHPERAKPIVMFRARTMQPARERAKQYGVKGTMYPWEADPETGVDYTPHFAYGVFREIHVNADIAIAQWQYYLASGDDAWLKQRGWPVIRGIAQFWASRVTYDKGHDRYEIEHVTSPDEAYDDVPNDSFTNAAARKALRIAVKAAAKVGAKADPQWSVIADKMYIPFDEKAQRHLDFDASVPHDKITWMGSSLAWLMYPNLDLPMSPQVRRNDFAFQLHELKVHGDDPNEMMMVMLAVGAAELGDGKTAGEWIQRNLVGFLKPPFNVRTETVANNAGYILATSAGFVQSFVYGLSGLRIEDDGLAEAYAPVLPPGWKSLTLKNITFRGRHYDITIDRGADGKAKLTRTAI</sequence>
<dbReference type="InterPro" id="IPR037018">
    <property type="entry name" value="GH65_N"/>
</dbReference>
<dbReference type="PANTHER" id="PTHR11051">
    <property type="entry name" value="GLYCOSYL HYDROLASE-RELATED"/>
    <property type="match status" value="1"/>
</dbReference>